<evidence type="ECO:0000256" key="6">
    <source>
        <dbReference type="ARBA" id="ARBA00023002"/>
    </source>
</evidence>
<evidence type="ECO:0000256" key="3">
    <source>
        <dbReference type="ARBA" id="ARBA00022630"/>
    </source>
</evidence>
<keyword evidence="4" id="KW-0274">FAD</keyword>
<dbReference type="PANTHER" id="PTHR43098">
    <property type="entry name" value="L-ORNITHINE N(5)-MONOOXYGENASE-RELATED"/>
    <property type="match status" value="1"/>
</dbReference>
<feature type="domain" description="FAD/NAD(P)-binding" evidence="8">
    <location>
        <begin position="15"/>
        <end position="240"/>
    </location>
</feature>
<dbReference type="Pfam" id="PF07992">
    <property type="entry name" value="Pyr_redox_2"/>
    <property type="match status" value="1"/>
</dbReference>
<protein>
    <recommendedName>
        <fullName evidence="8">FAD/NAD(P)-binding domain-containing protein</fullName>
    </recommendedName>
</protein>
<evidence type="ECO:0000313" key="10">
    <source>
        <dbReference type="Proteomes" id="UP000559256"/>
    </source>
</evidence>
<evidence type="ECO:0000256" key="5">
    <source>
        <dbReference type="ARBA" id="ARBA00022857"/>
    </source>
</evidence>
<keyword evidence="5" id="KW-0521">NADP</keyword>
<dbReference type="EMBL" id="JAACJM010000032">
    <property type="protein sequence ID" value="KAF5364616.1"/>
    <property type="molecule type" value="Genomic_DNA"/>
</dbReference>
<keyword evidence="6" id="KW-0560">Oxidoreductase</keyword>
<dbReference type="Proteomes" id="UP000559256">
    <property type="component" value="Unassembled WGS sequence"/>
</dbReference>
<sequence length="557" mass="63019">MSSDSAAPDVNISIDALIIGAGFGGVHQLIHLRSLGLSTKIFEAGSDFGGIWYWNCYPGARVDSDLPIYQLSLPSLYKTWNYKEKFPGWKELREYFHHVDQTLDLSKDVYFNSRVSEAEWDGKEDRWVVKTEDGKKVAKARFLLLCTGIGSKYYIPDLKGLSSFKGIMHHTARWPQEGVDVKGKRVGIIGTGATGVQVIQELAPDVGHLTVFQRTPNMALPMQQGQVTAEMQESMKAEGLYTTFFKRCRQTFGGFAYDLIQDKSALDVSPEERRLLWENLFEQGGFRFWLANYGDMFTSQQVNDECYAFWRDKVRARLNDERMKEKLAPMVKPHPIGCKRPSLEQRYYEVYNQDNVTLVDINETPIDEITPKGIRTKDGTEYEFDILVLATGFDIVTGGITAIKVKGTDGEAIGDKWKNGVYTYLGMTTATYPNMFFLYGPQGPTSFCNGPSCAEMQGEWIVNCIKHMLDNGYSRIEAQKEAENKWKEYVLSFNERTLFPLAKSWYMGANIPGKPVEPLNFTGGVPFYNRYCNGVVEKGYEGFEFAKEPVTAQGQTA</sequence>
<evidence type="ECO:0000256" key="1">
    <source>
        <dbReference type="ARBA" id="ARBA00001974"/>
    </source>
</evidence>
<dbReference type="SUPFAM" id="SSF51905">
    <property type="entry name" value="FAD/NAD(P)-binding domain"/>
    <property type="match status" value="2"/>
</dbReference>
<keyword evidence="3" id="KW-0285">Flavoprotein</keyword>
<dbReference type="Gene3D" id="3.50.50.60">
    <property type="entry name" value="FAD/NAD(P)-binding domain"/>
    <property type="match status" value="2"/>
</dbReference>
<comment type="similarity">
    <text evidence="2">Belongs to the FAD-binding monooxygenase family.</text>
</comment>
<dbReference type="GO" id="GO:0004497">
    <property type="term" value="F:monooxygenase activity"/>
    <property type="evidence" value="ECO:0007669"/>
    <property type="project" value="UniProtKB-KW"/>
</dbReference>
<evidence type="ECO:0000256" key="2">
    <source>
        <dbReference type="ARBA" id="ARBA00010139"/>
    </source>
</evidence>
<name>A0A8H5GH13_9AGAR</name>
<reference evidence="9 10" key="1">
    <citation type="journal article" date="2020" name="ISME J.">
        <title>Uncovering the hidden diversity of litter-decomposition mechanisms in mushroom-forming fungi.</title>
        <authorList>
            <person name="Floudas D."/>
            <person name="Bentzer J."/>
            <person name="Ahren D."/>
            <person name="Johansson T."/>
            <person name="Persson P."/>
            <person name="Tunlid A."/>
        </authorList>
    </citation>
    <scope>NUCLEOTIDE SEQUENCE [LARGE SCALE GENOMIC DNA]</scope>
    <source>
        <strain evidence="9 10">CBS 291.85</strain>
    </source>
</reference>
<dbReference type="InterPro" id="IPR050775">
    <property type="entry name" value="FAD-binding_Monooxygenases"/>
</dbReference>
<keyword evidence="10" id="KW-1185">Reference proteome</keyword>
<keyword evidence="7" id="KW-0503">Monooxygenase</keyword>
<proteinExistence type="inferred from homology"/>
<dbReference type="InterPro" id="IPR023753">
    <property type="entry name" value="FAD/NAD-binding_dom"/>
</dbReference>
<dbReference type="PANTHER" id="PTHR43098:SF3">
    <property type="entry name" value="L-ORNITHINE N(5)-MONOOXYGENASE-RELATED"/>
    <property type="match status" value="1"/>
</dbReference>
<evidence type="ECO:0000259" key="8">
    <source>
        <dbReference type="Pfam" id="PF07992"/>
    </source>
</evidence>
<evidence type="ECO:0000256" key="4">
    <source>
        <dbReference type="ARBA" id="ARBA00022827"/>
    </source>
</evidence>
<dbReference type="OrthoDB" id="66881at2759"/>
<evidence type="ECO:0000256" key="7">
    <source>
        <dbReference type="ARBA" id="ARBA00023033"/>
    </source>
</evidence>
<organism evidence="9 10">
    <name type="scientific">Tetrapyrgos nigripes</name>
    <dbReference type="NCBI Taxonomy" id="182062"/>
    <lineage>
        <taxon>Eukaryota</taxon>
        <taxon>Fungi</taxon>
        <taxon>Dikarya</taxon>
        <taxon>Basidiomycota</taxon>
        <taxon>Agaricomycotina</taxon>
        <taxon>Agaricomycetes</taxon>
        <taxon>Agaricomycetidae</taxon>
        <taxon>Agaricales</taxon>
        <taxon>Marasmiineae</taxon>
        <taxon>Marasmiaceae</taxon>
        <taxon>Tetrapyrgos</taxon>
    </lineage>
</organism>
<accession>A0A8H5GH13</accession>
<gene>
    <name evidence="9" type="ORF">D9758_005630</name>
</gene>
<comment type="cofactor">
    <cofactor evidence="1">
        <name>FAD</name>
        <dbReference type="ChEBI" id="CHEBI:57692"/>
    </cofactor>
</comment>
<dbReference type="InterPro" id="IPR036188">
    <property type="entry name" value="FAD/NAD-bd_sf"/>
</dbReference>
<dbReference type="AlphaFoldDB" id="A0A8H5GH13"/>
<evidence type="ECO:0000313" key="9">
    <source>
        <dbReference type="EMBL" id="KAF5364616.1"/>
    </source>
</evidence>
<comment type="caution">
    <text evidence="9">The sequence shown here is derived from an EMBL/GenBank/DDBJ whole genome shotgun (WGS) entry which is preliminary data.</text>
</comment>